<dbReference type="Pfam" id="PF00543">
    <property type="entry name" value="P-II"/>
    <property type="match status" value="1"/>
</dbReference>
<evidence type="ECO:0008006" key="3">
    <source>
        <dbReference type="Google" id="ProtNLM"/>
    </source>
</evidence>
<dbReference type="RefSeq" id="WP_030005119.1">
    <property type="nucleotide sequence ID" value="NC_022549.1"/>
</dbReference>
<dbReference type="SUPFAM" id="SSF54913">
    <property type="entry name" value="GlnB-like"/>
    <property type="match status" value="1"/>
</dbReference>
<dbReference type="HOGENOM" id="CLU_155828_0_0_14"/>
<dbReference type="Gene3D" id="3.30.70.120">
    <property type="match status" value="1"/>
</dbReference>
<dbReference type="KEGG" id="abra:BN85312380"/>
<dbReference type="GO" id="GO:0030234">
    <property type="term" value="F:enzyme regulator activity"/>
    <property type="evidence" value="ECO:0007669"/>
    <property type="project" value="InterPro"/>
</dbReference>
<dbReference type="OrthoDB" id="5460316at2"/>
<evidence type="ECO:0000313" key="1">
    <source>
        <dbReference type="EMBL" id="CCV66259.1"/>
    </source>
</evidence>
<proteinExistence type="predicted"/>
<dbReference type="InterPro" id="IPR011322">
    <property type="entry name" value="N-reg_PII-like_a/b"/>
</dbReference>
<dbReference type="InterPro" id="IPR002187">
    <property type="entry name" value="N-reg_PII"/>
</dbReference>
<name>U4KT87_9MOLU</name>
<organism evidence="1 2">
    <name type="scientific">Acholeplasma brassicae</name>
    <dbReference type="NCBI Taxonomy" id="61635"/>
    <lineage>
        <taxon>Bacteria</taxon>
        <taxon>Bacillati</taxon>
        <taxon>Mycoplasmatota</taxon>
        <taxon>Mollicutes</taxon>
        <taxon>Acholeplasmatales</taxon>
        <taxon>Acholeplasmataceae</taxon>
        <taxon>Acholeplasma</taxon>
    </lineage>
</organism>
<evidence type="ECO:0000313" key="2">
    <source>
        <dbReference type="Proteomes" id="UP000032737"/>
    </source>
</evidence>
<keyword evidence="2" id="KW-1185">Reference proteome</keyword>
<dbReference type="GO" id="GO:0006808">
    <property type="term" value="P:regulation of nitrogen utilization"/>
    <property type="evidence" value="ECO:0007669"/>
    <property type="project" value="InterPro"/>
</dbReference>
<dbReference type="Proteomes" id="UP000032737">
    <property type="component" value="Chromosome"/>
</dbReference>
<dbReference type="InterPro" id="IPR015867">
    <property type="entry name" value="N-reg_PII/ATP_PRibTrfase_C"/>
</dbReference>
<accession>U4KT87</accession>
<dbReference type="EMBL" id="FO681348">
    <property type="protein sequence ID" value="CCV66259.1"/>
    <property type="molecule type" value="Genomic_DNA"/>
</dbReference>
<protein>
    <recommendedName>
        <fullName evidence="3">Nitrogen regulatory protein P-II</fullName>
    </recommendedName>
</protein>
<dbReference type="STRING" id="61635.BN85312380"/>
<dbReference type="AlphaFoldDB" id="U4KT87"/>
<gene>
    <name evidence="1" type="ORF">BN85312380</name>
</gene>
<reference evidence="1 2" key="1">
    <citation type="journal article" date="2013" name="J. Mol. Microbiol. Biotechnol.">
        <title>Analysis of the Complete Genomes of Acholeplasma brassicae , A. palmae and A. laidlawii and Their Comparison to the Obligate Parasites from ' Candidatus Phytoplasma'.</title>
        <authorList>
            <person name="Kube M."/>
            <person name="Siewert C."/>
            <person name="Migdoll A.M."/>
            <person name="Duduk B."/>
            <person name="Holz S."/>
            <person name="Rabus R."/>
            <person name="Seemuller E."/>
            <person name="Mitrovic J."/>
            <person name="Muller I."/>
            <person name="Buttner C."/>
            <person name="Reinhardt R."/>
        </authorList>
    </citation>
    <scope>NUCLEOTIDE SEQUENCE [LARGE SCALE GENOMIC DNA]</scope>
    <source>
        <strain evidence="2">0502</strain>
    </source>
</reference>
<sequence length="115" mass="12966">MKLLVFILNKPEKLDRLLKRLAEEHLTGATVFSSSGMATSLISSNDESLSNIFGSLRQILKDTKKDNKTLMMVTSEKNVERVEEIIEEVVGNLDEPNTGILFTIPVDYVRGFKHK</sequence>